<protein>
    <submittedName>
        <fullName evidence="2">Uncharacterized protein</fullName>
    </submittedName>
</protein>
<dbReference type="EMBL" id="MT141565">
    <property type="protein sequence ID" value="QJA67042.1"/>
    <property type="molecule type" value="Genomic_DNA"/>
</dbReference>
<organism evidence="2">
    <name type="scientific">viral metagenome</name>
    <dbReference type="NCBI Taxonomy" id="1070528"/>
    <lineage>
        <taxon>unclassified sequences</taxon>
        <taxon>metagenomes</taxon>
        <taxon>organismal metagenomes</taxon>
    </lineage>
</organism>
<gene>
    <name evidence="2" type="ORF">MM415A01997_0006</name>
    <name evidence="1" type="ORF">MM415B00308_0020</name>
</gene>
<dbReference type="AlphaFoldDB" id="A0A6M3JZH3"/>
<reference evidence="2" key="1">
    <citation type="submission" date="2020-03" db="EMBL/GenBank/DDBJ databases">
        <title>The deep terrestrial virosphere.</title>
        <authorList>
            <person name="Holmfeldt K."/>
            <person name="Nilsson E."/>
            <person name="Simone D."/>
            <person name="Lopez-Fernandez M."/>
            <person name="Wu X."/>
            <person name="de Brujin I."/>
            <person name="Lundin D."/>
            <person name="Andersson A."/>
            <person name="Bertilsson S."/>
            <person name="Dopson M."/>
        </authorList>
    </citation>
    <scope>NUCLEOTIDE SEQUENCE</scope>
    <source>
        <strain evidence="2">MM415A01997</strain>
        <strain evidence="1">MM415B00308</strain>
    </source>
</reference>
<proteinExistence type="predicted"/>
<dbReference type="EMBL" id="MT142100">
    <property type="protein sequence ID" value="QJA74462.1"/>
    <property type="molecule type" value="Genomic_DNA"/>
</dbReference>
<name>A0A6M3JZH3_9ZZZZ</name>
<evidence type="ECO:0000313" key="1">
    <source>
        <dbReference type="EMBL" id="QJA67042.1"/>
    </source>
</evidence>
<evidence type="ECO:0000313" key="2">
    <source>
        <dbReference type="EMBL" id="QJA74462.1"/>
    </source>
</evidence>
<sequence length="78" mass="8969">MRQHNYCFDACEHNIIPRRSFKDGDKFIIESTGERNMKLRCRLGYKQTVASEKALKNSVDNGTTICERLRKVFAKGGS</sequence>
<accession>A0A6M3JZH3</accession>